<name>A0A9D9DQ81_9BACT</name>
<dbReference type="GO" id="GO:0003700">
    <property type="term" value="F:DNA-binding transcription factor activity"/>
    <property type="evidence" value="ECO:0007669"/>
    <property type="project" value="InterPro"/>
</dbReference>
<dbReference type="SMART" id="SM00347">
    <property type="entry name" value="HTH_MARR"/>
    <property type="match status" value="1"/>
</dbReference>
<gene>
    <name evidence="5" type="ORF">IAC76_09190</name>
</gene>
<dbReference type="InterPro" id="IPR036388">
    <property type="entry name" value="WH-like_DNA-bd_sf"/>
</dbReference>
<dbReference type="InterPro" id="IPR036390">
    <property type="entry name" value="WH_DNA-bd_sf"/>
</dbReference>
<evidence type="ECO:0000313" key="6">
    <source>
        <dbReference type="Proteomes" id="UP000823632"/>
    </source>
</evidence>
<dbReference type="PANTHER" id="PTHR33164:SF64">
    <property type="entry name" value="TRANSCRIPTIONAL REGULATOR SLYA"/>
    <property type="match status" value="1"/>
</dbReference>
<dbReference type="InterPro" id="IPR000835">
    <property type="entry name" value="HTH_MarR-typ"/>
</dbReference>
<dbReference type="AlphaFoldDB" id="A0A9D9DQ81"/>
<dbReference type="Proteomes" id="UP000823632">
    <property type="component" value="Unassembled WGS sequence"/>
</dbReference>
<reference evidence="5" key="2">
    <citation type="journal article" date="2021" name="PeerJ">
        <title>Extensive microbial diversity within the chicken gut microbiome revealed by metagenomics and culture.</title>
        <authorList>
            <person name="Gilroy R."/>
            <person name="Ravi A."/>
            <person name="Getino M."/>
            <person name="Pursley I."/>
            <person name="Horton D.L."/>
            <person name="Alikhan N.F."/>
            <person name="Baker D."/>
            <person name="Gharbi K."/>
            <person name="Hall N."/>
            <person name="Watson M."/>
            <person name="Adriaenssens E.M."/>
            <person name="Foster-Nyarko E."/>
            <person name="Jarju S."/>
            <person name="Secka A."/>
            <person name="Antonio M."/>
            <person name="Oren A."/>
            <person name="Chaudhuri R.R."/>
            <person name="La Ragione R."/>
            <person name="Hildebrand F."/>
            <person name="Pallen M.J."/>
        </authorList>
    </citation>
    <scope>NUCLEOTIDE SEQUENCE</scope>
    <source>
        <strain evidence="5">10192</strain>
    </source>
</reference>
<dbReference type="GO" id="GO:0006950">
    <property type="term" value="P:response to stress"/>
    <property type="evidence" value="ECO:0007669"/>
    <property type="project" value="TreeGrafter"/>
</dbReference>
<dbReference type="PANTHER" id="PTHR33164">
    <property type="entry name" value="TRANSCRIPTIONAL REGULATOR, MARR FAMILY"/>
    <property type="match status" value="1"/>
</dbReference>
<dbReference type="Pfam" id="PF12802">
    <property type="entry name" value="MarR_2"/>
    <property type="match status" value="1"/>
</dbReference>
<keyword evidence="1" id="KW-0805">Transcription regulation</keyword>
<evidence type="ECO:0000256" key="2">
    <source>
        <dbReference type="ARBA" id="ARBA00023125"/>
    </source>
</evidence>
<feature type="domain" description="HTH marR-type" evidence="4">
    <location>
        <begin position="1"/>
        <end position="130"/>
    </location>
</feature>
<dbReference type="EMBL" id="JADIND010000202">
    <property type="protein sequence ID" value="MBO8431546.1"/>
    <property type="molecule type" value="Genomic_DNA"/>
</dbReference>
<keyword evidence="2" id="KW-0238">DNA-binding</keyword>
<evidence type="ECO:0000256" key="3">
    <source>
        <dbReference type="ARBA" id="ARBA00023163"/>
    </source>
</evidence>
<sequence>MKLVRIGKMTRAIATQRFTANKFEVTPEQLTVLQALIDHDGMYQRQIGAITLKDRPNITRIIKILEKMELVTKQLDVNGRKIHKIFITEKGKQVHAKVIPEALKLWQRTVKGVPEDELLITLRVLNKFKENLEKDLNIQI</sequence>
<reference evidence="5" key="1">
    <citation type="submission" date="2020-10" db="EMBL/GenBank/DDBJ databases">
        <authorList>
            <person name="Gilroy R."/>
        </authorList>
    </citation>
    <scope>NUCLEOTIDE SEQUENCE</scope>
    <source>
        <strain evidence="5">10192</strain>
    </source>
</reference>
<keyword evidence="3" id="KW-0804">Transcription</keyword>
<proteinExistence type="predicted"/>
<comment type="caution">
    <text evidence="5">The sequence shown here is derived from an EMBL/GenBank/DDBJ whole genome shotgun (WGS) entry which is preliminary data.</text>
</comment>
<dbReference type="SUPFAM" id="SSF46785">
    <property type="entry name" value="Winged helix' DNA-binding domain"/>
    <property type="match status" value="1"/>
</dbReference>
<protein>
    <submittedName>
        <fullName evidence="5">Winged helix-turn-helix transcriptional regulator</fullName>
    </submittedName>
</protein>
<dbReference type="PROSITE" id="PS50995">
    <property type="entry name" value="HTH_MARR_2"/>
    <property type="match status" value="1"/>
</dbReference>
<evidence type="ECO:0000259" key="4">
    <source>
        <dbReference type="PROSITE" id="PS50995"/>
    </source>
</evidence>
<evidence type="ECO:0000313" key="5">
    <source>
        <dbReference type="EMBL" id="MBO8431546.1"/>
    </source>
</evidence>
<dbReference type="InterPro" id="IPR039422">
    <property type="entry name" value="MarR/SlyA-like"/>
</dbReference>
<evidence type="ECO:0000256" key="1">
    <source>
        <dbReference type="ARBA" id="ARBA00023015"/>
    </source>
</evidence>
<dbReference type="GO" id="GO:0003677">
    <property type="term" value="F:DNA binding"/>
    <property type="evidence" value="ECO:0007669"/>
    <property type="project" value="UniProtKB-KW"/>
</dbReference>
<dbReference type="Gene3D" id="1.10.10.10">
    <property type="entry name" value="Winged helix-like DNA-binding domain superfamily/Winged helix DNA-binding domain"/>
    <property type="match status" value="1"/>
</dbReference>
<accession>A0A9D9DQ81</accession>
<organism evidence="5 6">
    <name type="scientific">Candidatus Scatousia excrementipullorum</name>
    <dbReference type="NCBI Taxonomy" id="2840936"/>
    <lineage>
        <taxon>Bacteria</taxon>
        <taxon>Candidatus Scatousia</taxon>
    </lineage>
</organism>